<feature type="compositionally biased region" description="Basic and acidic residues" evidence="1">
    <location>
        <begin position="335"/>
        <end position="347"/>
    </location>
</feature>
<evidence type="ECO:0000313" key="3">
    <source>
        <dbReference type="EMBL" id="GEL47217.1"/>
    </source>
</evidence>
<feature type="region of interest" description="Disordered" evidence="1">
    <location>
        <begin position="1"/>
        <end position="80"/>
    </location>
</feature>
<feature type="region of interest" description="Disordered" evidence="1">
    <location>
        <begin position="335"/>
        <end position="363"/>
    </location>
</feature>
<dbReference type="Proteomes" id="UP000321723">
    <property type="component" value="Unassembled WGS sequence"/>
</dbReference>
<proteinExistence type="predicted"/>
<name>A0A511FFV6_9CELL</name>
<keyword evidence="2" id="KW-1133">Transmembrane helix</keyword>
<organism evidence="3 4">
    <name type="scientific">Cellulomonas hominis</name>
    <dbReference type="NCBI Taxonomy" id="156981"/>
    <lineage>
        <taxon>Bacteria</taxon>
        <taxon>Bacillati</taxon>
        <taxon>Actinomycetota</taxon>
        <taxon>Actinomycetes</taxon>
        <taxon>Micrococcales</taxon>
        <taxon>Cellulomonadaceae</taxon>
        <taxon>Cellulomonas</taxon>
    </lineage>
</organism>
<feature type="compositionally biased region" description="Pro residues" evidence="1">
    <location>
        <begin position="64"/>
        <end position="75"/>
    </location>
</feature>
<keyword evidence="4" id="KW-1185">Reference proteome</keyword>
<evidence type="ECO:0000256" key="2">
    <source>
        <dbReference type="SAM" id="Phobius"/>
    </source>
</evidence>
<evidence type="ECO:0000313" key="4">
    <source>
        <dbReference type="Proteomes" id="UP000321723"/>
    </source>
</evidence>
<feature type="compositionally biased region" description="Low complexity" evidence="1">
    <location>
        <begin position="348"/>
        <end position="363"/>
    </location>
</feature>
<gene>
    <name evidence="3" type="ORF">CHO01_23330</name>
</gene>
<dbReference type="AlphaFoldDB" id="A0A511FFV6"/>
<protein>
    <recommendedName>
        <fullName evidence="5">FUSC family protein</fullName>
    </recommendedName>
</protein>
<evidence type="ECO:0000256" key="1">
    <source>
        <dbReference type="SAM" id="MobiDB-lite"/>
    </source>
</evidence>
<reference evidence="3 4" key="1">
    <citation type="submission" date="2019-07" db="EMBL/GenBank/DDBJ databases">
        <title>Whole genome shotgun sequence of Cellulomonas hominis NBRC 16055.</title>
        <authorList>
            <person name="Hosoyama A."/>
            <person name="Uohara A."/>
            <person name="Ohji S."/>
            <person name="Ichikawa N."/>
        </authorList>
    </citation>
    <scope>NUCLEOTIDE SEQUENCE [LARGE SCALE GENOMIC DNA]</scope>
    <source>
        <strain evidence="3 4">NBRC 16055</strain>
    </source>
</reference>
<keyword evidence="2" id="KW-0812">Transmembrane</keyword>
<feature type="transmembrane region" description="Helical" evidence="2">
    <location>
        <begin position="91"/>
        <end position="113"/>
    </location>
</feature>
<dbReference type="EMBL" id="BJVQ01000032">
    <property type="protein sequence ID" value="GEL47217.1"/>
    <property type="molecule type" value="Genomic_DNA"/>
</dbReference>
<feature type="transmembrane region" description="Helical" evidence="2">
    <location>
        <begin position="165"/>
        <end position="183"/>
    </location>
</feature>
<feature type="transmembrane region" description="Helical" evidence="2">
    <location>
        <begin position="212"/>
        <end position="233"/>
    </location>
</feature>
<evidence type="ECO:0008006" key="5">
    <source>
        <dbReference type="Google" id="ProtNLM"/>
    </source>
</evidence>
<accession>A0A511FFV6</accession>
<comment type="caution">
    <text evidence="3">The sequence shown here is derived from an EMBL/GenBank/DDBJ whole genome shotgun (WGS) entry which is preliminary data.</text>
</comment>
<feature type="compositionally biased region" description="Low complexity" evidence="1">
    <location>
        <begin position="41"/>
        <end position="63"/>
    </location>
</feature>
<keyword evidence="2" id="KW-0472">Membrane</keyword>
<sequence>MRPGSQACTSPAGARNPSGSTHRSDAATAADLVRGMPSTLAAGPGVRPRAGRARVGTVTARPDPAQPGPAPPPSPRALRQRLGRALARRPWIGRAVRTTGAAVLAWVVVGLVPGPWSDYPYYAPLGAVVATSVTVRGSTRRSAQAVLAIALGAVVARLVDLLPVPPLPALALVVLVGVLLSGWRVLGDMGSWLPTSALFVLVIGDADPVGYVSAYVGLTLVGAAIGVGVNALLPPLPLTPADRALGRLAEATAAHLGGVADAVADDDAPVPDGAALRAARAAAGAAVRDAQDAARANWTASRYRDWRARLATGAGRLDAAAGIALDVARAVRTSRDASAARREHPERVPLLPLAPDADTPADPARDATAAALRAGATLVRTLPGGGADDAGQRFAEALTALRAAVAAGRPEDGSTRPADAVLVALAPLSAPDEA</sequence>